<evidence type="ECO:0000256" key="1">
    <source>
        <dbReference type="SAM" id="MobiDB-lite"/>
    </source>
</evidence>
<feature type="compositionally biased region" description="Low complexity" evidence="1">
    <location>
        <begin position="85"/>
        <end position="99"/>
    </location>
</feature>
<feature type="region of interest" description="Disordered" evidence="1">
    <location>
        <begin position="457"/>
        <end position="525"/>
    </location>
</feature>
<dbReference type="EMBL" id="ML977321">
    <property type="protein sequence ID" value="KAF2116070.1"/>
    <property type="molecule type" value="Genomic_DNA"/>
</dbReference>
<keyword evidence="3" id="KW-1185">Reference proteome</keyword>
<feature type="region of interest" description="Disordered" evidence="1">
    <location>
        <begin position="42"/>
        <end position="128"/>
    </location>
</feature>
<feature type="compositionally biased region" description="Low complexity" evidence="1">
    <location>
        <begin position="463"/>
        <end position="479"/>
    </location>
</feature>
<proteinExistence type="predicted"/>
<protein>
    <submittedName>
        <fullName evidence="2">Uncharacterized protein</fullName>
    </submittedName>
</protein>
<dbReference type="Proteomes" id="UP000799770">
    <property type="component" value="Unassembled WGS sequence"/>
</dbReference>
<reference evidence="2" key="1">
    <citation type="journal article" date="2020" name="Stud. Mycol.">
        <title>101 Dothideomycetes genomes: a test case for predicting lifestyles and emergence of pathogens.</title>
        <authorList>
            <person name="Haridas S."/>
            <person name="Albert R."/>
            <person name="Binder M."/>
            <person name="Bloem J."/>
            <person name="Labutti K."/>
            <person name="Salamov A."/>
            <person name="Andreopoulos B."/>
            <person name="Baker S."/>
            <person name="Barry K."/>
            <person name="Bills G."/>
            <person name="Bluhm B."/>
            <person name="Cannon C."/>
            <person name="Castanera R."/>
            <person name="Culley D."/>
            <person name="Daum C."/>
            <person name="Ezra D."/>
            <person name="Gonzalez J."/>
            <person name="Henrissat B."/>
            <person name="Kuo A."/>
            <person name="Liang C."/>
            <person name="Lipzen A."/>
            <person name="Lutzoni F."/>
            <person name="Magnuson J."/>
            <person name="Mondo S."/>
            <person name="Nolan M."/>
            <person name="Ohm R."/>
            <person name="Pangilinan J."/>
            <person name="Park H.-J."/>
            <person name="Ramirez L."/>
            <person name="Alfaro M."/>
            <person name="Sun H."/>
            <person name="Tritt A."/>
            <person name="Yoshinaga Y."/>
            <person name="Zwiers L.-H."/>
            <person name="Turgeon B."/>
            <person name="Goodwin S."/>
            <person name="Spatafora J."/>
            <person name="Crous P."/>
            <person name="Grigoriev I."/>
        </authorList>
    </citation>
    <scope>NUCLEOTIDE SEQUENCE</scope>
    <source>
        <strain evidence="2">CBS 627.86</strain>
    </source>
</reference>
<organism evidence="2 3">
    <name type="scientific">Lophiotrema nucula</name>
    <dbReference type="NCBI Taxonomy" id="690887"/>
    <lineage>
        <taxon>Eukaryota</taxon>
        <taxon>Fungi</taxon>
        <taxon>Dikarya</taxon>
        <taxon>Ascomycota</taxon>
        <taxon>Pezizomycotina</taxon>
        <taxon>Dothideomycetes</taxon>
        <taxon>Pleosporomycetidae</taxon>
        <taxon>Pleosporales</taxon>
        <taxon>Lophiotremataceae</taxon>
        <taxon>Lophiotrema</taxon>
    </lineage>
</organism>
<evidence type="ECO:0000313" key="2">
    <source>
        <dbReference type="EMBL" id="KAF2116070.1"/>
    </source>
</evidence>
<name>A0A6A5Z9E0_9PLEO</name>
<feature type="compositionally biased region" description="Polar residues" evidence="1">
    <location>
        <begin position="70"/>
        <end position="84"/>
    </location>
</feature>
<feature type="compositionally biased region" description="Low complexity" evidence="1">
    <location>
        <begin position="563"/>
        <end position="579"/>
    </location>
</feature>
<feature type="compositionally biased region" description="Basic residues" evidence="1">
    <location>
        <begin position="615"/>
        <end position="628"/>
    </location>
</feature>
<dbReference type="AlphaFoldDB" id="A0A6A5Z9E0"/>
<feature type="compositionally biased region" description="Basic and acidic residues" evidence="1">
    <location>
        <begin position="629"/>
        <end position="644"/>
    </location>
</feature>
<evidence type="ECO:0000313" key="3">
    <source>
        <dbReference type="Proteomes" id="UP000799770"/>
    </source>
</evidence>
<dbReference type="OrthoDB" id="5404323at2759"/>
<accession>A0A6A5Z9E0</accession>
<feature type="compositionally biased region" description="Pro residues" evidence="1">
    <location>
        <begin position="329"/>
        <end position="344"/>
    </location>
</feature>
<feature type="region of interest" description="Disordered" evidence="1">
    <location>
        <begin position="538"/>
        <end position="581"/>
    </location>
</feature>
<sequence length="661" mass="73476">MLDMLTADAVAKHGHEYSRPAPSPTSFLAQMPLSILNSVMRRQEAPSAPPKLEVNKAASLDENGDEFVEQQKSPMGTAPDGTTLSPTPSRPASSSSRASTETKPKKRAPKPKTTFNLAHPPTTGPRQKLHLRPKVLLQLHQVIPSRRPKPAYEVIPFSLLAPRSTRRLARTFNSRERLGPNDLLIVKAEEYENKNADEKSDDERWGARDVIGVVCPGKKDDKGTCMKTEVLMDDGSSWEATSMPNGGYEFICTDEHGLQLKSRWVPKATHARRVSSMSIASQASPSLPVDDKKFNFSTISANSRRHPVIANMTRNSIDIFDSYSMPTATSPPSPSYPSSPLPTPLTPTSITDACSYLDISNERLPVKTDDALRRFIVISGIWVAFAEGWSPAYAWSKNTCPSPLSTSATFRPAPPNRTVSMSFIDSPRSASPASTIDENRRTFPKILRTGSQMLHRNASFSIPSLNTPTKTSPSSTSLKTRSRRSNSLGNNDFNPRTGSTRKKRFGLALEDQTLPETEEERQSKRSIELLRIKELALSDTQCGTPRSPPPVQIVEPPRDETRSPSPASPSSRTFASRSAYEPVTTKGLWDSGVVDGPGLKVRPTSLVVLNEKKEKEKKKKERSKSREKRGKDEMKEKEKDSLRRSERFKQRFINIFRREKT</sequence>
<gene>
    <name evidence="2" type="ORF">BDV96DRAFT_41413</name>
</gene>
<feature type="region of interest" description="Disordered" evidence="1">
    <location>
        <begin position="323"/>
        <end position="344"/>
    </location>
</feature>
<feature type="compositionally biased region" description="Polar residues" evidence="1">
    <location>
        <begin position="489"/>
        <end position="498"/>
    </location>
</feature>
<feature type="region of interest" description="Disordered" evidence="1">
    <location>
        <begin position="605"/>
        <end position="644"/>
    </location>
</feature>